<dbReference type="EMBL" id="LRBV02000005">
    <property type="status" value="NOT_ANNOTATED_CDS"/>
    <property type="molecule type" value="Genomic_DNA"/>
</dbReference>
<feature type="domain" description="eRF1" evidence="1">
    <location>
        <begin position="128"/>
        <end position="160"/>
    </location>
</feature>
<dbReference type="InterPro" id="IPR005142">
    <property type="entry name" value="eRF1_3"/>
</dbReference>
<keyword evidence="3" id="KW-1185">Reference proteome</keyword>
<dbReference type="InParanoid" id="A0A7N2LP74"/>
<dbReference type="EnsemblPlants" id="QL05p031553:mrna">
    <property type="protein sequence ID" value="QL05p031553:mrna"/>
    <property type="gene ID" value="QL05p031553"/>
</dbReference>
<reference evidence="2" key="2">
    <citation type="submission" date="2021-01" db="UniProtKB">
        <authorList>
            <consortium name="EnsemblPlants"/>
        </authorList>
    </citation>
    <scope>IDENTIFICATION</scope>
</reference>
<reference evidence="2 3" key="1">
    <citation type="journal article" date="2016" name="G3 (Bethesda)">
        <title>First Draft Assembly and Annotation of the Genome of a California Endemic Oak Quercus lobata Nee (Fagaceae).</title>
        <authorList>
            <person name="Sork V.L."/>
            <person name="Fitz-Gibbon S.T."/>
            <person name="Puiu D."/>
            <person name="Crepeau M."/>
            <person name="Gugger P.F."/>
            <person name="Sherman R."/>
            <person name="Stevens K."/>
            <person name="Langley C.H."/>
            <person name="Pellegrini M."/>
            <person name="Salzberg S.L."/>
        </authorList>
    </citation>
    <scope>NUCLEOTIDE SEQUENCE [LARGE SCALE GENOMIC DNA]</scope>
    <source>
        <strain evidence="2 3">cv. SW786</strain>
    </source>
</reference>
<dbReference type="Pfam" id="PF03465">
    <property type="entry name" value="eRF1_3"/>
    <property type="match status" value="1"/>
</dbReference>
<accession>A0A7N2LP74</accession>
<dbReference type="AlphaFoldDB" id="A0A7N2LP74"/>
<dbReference type="InterPro" id="IPR029064">
    <property type="entry name" value="Ribosomal_eL30-like_sf"/>
</dbReference>
<evidence type="ECO:0000259" key="1">
    <source>
        <dbReference type="Pfam" id="PF03465"/>
    </source>
</evidence>
<sequence length="163" mass="18295">MGGAKDDCFSSFCIREFFGVTLFFGLEYGAGLFDVVDLEGIDREASVAELMKFTNGVLFWDVSFFRGIHVRELEAMSSFIDTIYGSLARVFGEDKKSICKCNDESVDHLFIHCPVAMDLWSMVLGLFGDPSRACYGPKHVEVAHERLAIQTLLLTDELFRLAL</sequence>
<dbReference type="Proteomes" id="UP000594261">
    <property type="component" value="Chromosome 5"/>
</dbReference>
<protein>
    <recommendedName>
        <fullName evidence="1">eRF1 domain-containing protein</fullName>
    </recommendedName>
</protein>
<dbReference type="SUPFAM" id="SSF55315">
    <property type="entry name" value="L30e-like"/>
    <property type="match status" value="1"/>
</dbReference>
<dbReference type="Gramene" id="QL05p031553:mrna">
    <property type="protein sequence ID" value="QL05p031553:mrna"/>
    <property type="gene ID" value="QL05p031553"/>
</dbReference>
<evidence type="ECO:0000313" key="3">
    <source>
        <dbReference type="Proteomes" id="UP000594261"/>
    </source>
</evidence>
<organism evidence="2 3">
    <name type="scientific">Quercus lobata</name>
    <name type="common">Valley oak</name>
    <dbReference type="NCBI Taxonomy" id="97700"/>
    <lineage>
        <taxon>Eukaryota</taxon>
        <taxon>Viridiplantae</taxon>
        <taxon>Streptophyta</taxon>
        <taxon>Embryophyta</taxon>
        <taxon>Tracheophyta</taxon>
        <taxon>Spermatophyta</taxon>
        <taxon>Magnoliopsida</taxon>
        <taxon>eudicotyledons</taxon>
        <taxon>Gunneridae</taxon>
        <taxon>Pentapetalae</taxon>
        <taxon>rosids</taxon>
        <taxon>fabids</taxon>
        <taxon>Fagales</taxon>
        <taxon>Fagaceae</taxon>
        <taxon>Quercus</taxon>
    </lineage>
</organism>
<proteinExistence type="predicted"/>
<dbReference type="Gene3D" id="3.30.1330.30">
    <property type="match status" value="1"/>
</dbReference>
<evidence type="ECO:0000313" key="2">
    <source>
        <dbReference type="EnsemblPlants" id="QL05p031553:mrna"/>
    </source>
</evidence>
<name>A0A7N2LP74_QUELO</name>